<dbReference type="AlphaFoldDB" id="A0AAP3Z300"/>
<organism evidence="2 3">
    <name type="scientific">Lactococcus lactis</name>
    <dbReference type="NCBI Taxonomy" id="1358"/>
    <lineage>
        <taxon>Bacteria</taxon>
        <taxon>Bacillati</taxon>
        <taxon>Bacillota</taxon>
        <taxon>Bacilli</taxon>
        <taxon>Lactobacillales</taxon>
        <taxon>Streptococcaceae</taxon>
        <taxon>Lactococcus</taxon>
    </lineage>
</organism>
<evidence type="ECO:0000313" key="3">
    <source>
        <dbReference type="Proteomes" id="UP001152598"/>
    </source>
</evidence>
<dbReference type="EMBL" id="JAOWLV010000009">
    <property type="protein sequence ID" value="MDG4977397.1"/>
    <property type="molecule type" value="Genomic_DNA"/>
</dbReference>
<proteinExistence type="predicted"/>
<dbReference type="Pfam" id="PF03432">
    <property type="entry name" value="Relaxase"/>
    <property type="match status" value="1"/>
</dbReference>
<dbReference type="RefSeq" id="WP_278228480.1">
    <property type="nucleotide sequence ID" value="NZ_JAOWLV010000009.1"/>
</dbReference>
<protein>
    <submittedName>
        <fullName evidence="2">Relaxase/mobilization nuclease domain-containing protein</fullName>
    </submittedName>
</protein>
<gene>
    <name evidence="2" type="ORF">OGZ50_11715</name>
</gene>
<comment type="caution">
    <text evidence="2">The sequence shown here is derived from an EMBL/GenBank/DDBJ whole genome shotgun (WGS) entry which is preliminary data.</text>
</comment>
<dbReference type="InterPro" id="IPR005094">
    <property type="entry name" value="Endonuclease_MobA/VirD2"/>
</dbReference>
<dbReference type="Proteomes" id="UP001152598">
    <property type="component" value="Unassembled WGS sequence"/>
</dbReference>
<accession>A0AAP3Z300</accession>
<name>A0AAP3Z300_9LACT</name>
<evidence type="ECO:0000313" key="2">
    <source>
        <dbReference type="EMBL" id="MDG4977397.1"/>
    </source>
</evidence>
<sequence length="133" mass="15187">MPTTKSLTIQNERNLQRAIKYILNPEKTMGQTLTSGYKINYVNNADFEMKLTRKMARLALGQSNKKSDQEVVARHLIQAFDPNDNLTPQEIHEIGRQTVLELTGGNHEFVIATHVDQDHIHNVRPDRVLSQVV</sequence>
<evidence type="ECO:0000259" key="1">
    <source>
        <dbReference type="Pfam" id="PF03432"/>
    </source>
</evidence>
<reference evidence="2" key="2">
    <citation type="journal article" date="2023" name="Food Microbiol.">
        <title>Evaluation of the fermentation potential of lactic acid bacteria isolated from herbs, fruits and vegetables as starter cultures in nut-based milk alternatives.</title>
        <authorList>
            <person name="Huang W."/>
            <person name="Dong A."/>
            <person name="Pham H.T."/>
            <person name="Zhou C."/>
            <person name="Huo Z."/>
            <person name="Watjen A.P."/>
            <person name="Prakash S."/>
            <person name="Bang-Berthelsen C.H."/>
            <person name="Turner M.S."/>
        </authorList>
    </citation>
    <scope>NUCLEOTIDE SEQUENCE</scope>
    <source>
        <strain evidence="2">54</strain>
    </source>
</reference>
<reference evidence="2" key="1">
    <citation type="submission" date="2022-10" db="EMBL/GenBank/DDBJ databases">
        <authorList>
            <person name="Turner M.S."/>
            <person name="Huang W."/>
        </authorList>
    </citation>
    <scope>NUCLEOTIDE SEQUENCE</scope>
    <source>
        <strain evidence="2">54</strain>
    </source>
</reference>
<feature type="domain" description="MobA/VirD2-like nuclease" evidence="1">
    <location>
        <begin position="21"/>
        <end position="122"/>
    </location>
</feature>